<feature type="transmembrane region" description="Helical" evidence="1">
    <location>
        <begin position="37"/>
        <end position="54"/>
    </location>
</feature>
<name>U3ABQ7_9EURY</name>
<evidence type="ECO:0000313" key="2">
    <source>
        <dbReference type="EMBL" id="GAD52213.1"/>
    </source>
</evidence>
<organism evidence="2 3">
    <name type="scientific">Halarchaeum acidiphilum MH1-52-1</name>
    <dbReference type="NCBI Taxonomy" id="1261545"/>
    <lineage>
        <taxon>Archaea</taxon>
        <taxon>Methanobacteriati</taxon>
        <taxon>Methanobacteriota</taxon>
        <taxon>Stenosarchaea group</taxon>
        <taxon>Halobacteria</taxon>
        <taxon>Halobacteriales</taxon>
        <taxon>Halobacteriaceae</taxon>
    </lineage>
</organism>
<feature type="transmembrane region" description="Helical" evidence="1">
    <location>
        <begin position="61"/>
        <end position="83"/>
    </location>
</feature>
<gene>
    <name evidence="2" type="ORF">MBEHAL_0973</name>
</gene>
<evidence type="ECO:0000313" key="3">
    <source>
        <dbReference type="Proteomes" id="UP000016986"/>
    </source>
</evidence>
<dbReference type="NCBIfam" id="NF037970">
    <property type="entry name" value="vanZ_1"/>
    <property type="match status" value="1"/>
</dbReference>
<protein>
    <recommendedName>
        <fullName evidence="4">VanZ-like domain-containing protein</fullName>
    </recommendedName>
</protein>
<comment type="caution">
    <text evidence="2">The sequence shown here is derived from an EMBL/GenBank/DDBJ whole genome shotgun (WGS) entry which is preliminary data.</text>
</comment>
<accession>U3ABQ7</accession>
<keyword evidence="1" id="KW-0812">Transmembrane</keyword>
<evidence type="ECO:0008006" key="4">
    <source>
        <dbReference type="Google" id="ProtNLM"/>
    </source>
</evidence>
<proteinExistence type="predicted"/>
<keyword evidence="3" id="KW-1185">Reference proteome</keyword>
<evidence type="ECO:0000256" key="1">
    <source>
        <dbReference type="SAM" id="Phobius"/>
    </source>
</evidence>
<dbReference type="EMBL" id="BATA01000017">
    <property type="protein sequence ID" value="GAD52213.1"/>
    <property type="molecule type" value="Genomic_DNA"/>
</dbReference>
<dbReference type="AlphaFoldDB" id="U3ABQ7"/>
<dbReference type="Proteomes" id="UP000016986">
    <property type="component" value="Unassembled WGS sequence"/>
</dbReference>
<sequence>MTRRHLLVLALALFVAVATLLPGASAPTAGGFPWDKLLHAAGGAALVLAGAWALRRDDARALAVLALAAALYGGGLELAQALVPSRDPAVLDFLADAAGASLGALGALTASPDP</sequence>
<dbReference type="RefSeq" id="WP_021779963.1">
    <property type="nucleotide sequence ID" value="NZ_BATA01000017.1"/>
</dbReference>
<keyword evidence="1" id="KW-0472">Membrane</keyword>
<keyword evidence="1" id="KW-1133">Transmembrane helix</keyword>
<reference evidence="2 3" key="1">
    <citation type="submission" date="2013-09" db="EMBL/GenBank/DDBJ databases">
        <title>Whole genome sequencing of Halarchaeum acidiphilum strain MH1-52-1.</title>
        <authorList>
            <person name="Shimane Y."/>
            <person name="Minegishi H."/>
            <person name="Nishi S."/>
            <person name="Echigo A."/>
            <person name="Shuto A."/>
            <person name="Konishi M."/>
            <person name="Ito T."/>
            <person name="Ohkuma M."/>
            <person name="Ohta Y."/>
            <person name="Nagano Y."/>
            <person name="Tsubouchi T."/>
            <person name="Mori K."/>
            <person name="Usui K."/>
            <person name="Kamekura M."/>
            <person name="Usami R."/>
            <person name="Takaki Y."/>
            <person name="Hatada Y."/>
        </authorList>
    </citation>
    <scope>NUCLEOTIDE SEQUENCE [LARGE SCALE GENOMIC DNA]</scope>
    <source>
        <strain evidence="2 3">JCM 16109</strain>
    </source>
</reference>